<comment type="caution">
    <text evidence="2">The sequence shown here is derived from an EMBL/GenBank/DDBJ whole genome shotgun (WGS) entry which is preliminary data.</text>
</comment>
<dbReference type="AlphaFoldDB" id="A0A7W9PAT3"/>
<dbReference type="CDD" id="cd00093">
    <property type="entry name" value="HTH_XRE"/>
    <property type="match status" value="1"/>
</dbReference>
<dbReference type="SUPFAM" id="SSF47413">
    <property type="entry name" value="lambda repressor-like DNA-binding domains"/>
    <property type="match status" value="1"/>
</dbReference>
<feature type="domain" description="HTH cro/C1-type" evidence="1">
    <location>
        <begin position="28"/>
        <end position="83"/>
    </location>
</feature>
<dbReference type="InterPro" id="IPR043917">
    <property type="entry name" value="DUF5753"/>
</dbReference>
<dbReference type="RefSeq" id="WP_040750566.1">
    <property type="nucleotide sequence ID" value="NZ_JACHIT010000001.1"/>
</dbReference>
<dbReference type="EMBL" id="JACHIT010000001">
    <property type="protein sequence ID" value="MBB5912682.1"/>
    <property type="molecule type" value="Genomic_DNA"/>
</dbReference>
<dbReference type="InterPro" id="IPR010982">
    <property type="entry name" value="Lambda_DNA-bd_dom_sf"/>
</dbReference>
<dbReference type="SMART" id="SM00530">
    <property type="entry name" value="HTH_XRE"/>
    <property type="match status" value="1"/>
</dbReference>
<accession>A0A7W9PAT3</accession>
<reference evidence="2 3" key="1">
    <citation type="submission" date="2020-08" db="EMBL/GenBank/DDBJ databases">
        <title>Sequencing the genomes of 1000 actinobacteria strains.</title>
        <authorList>
            <person name="Klenk H.-P."/>
        </authorList>
    </citation>
    <scope>NUCLEOTIDE SEQUENCE [LARGE SCALE GENOMIC DNA]</scope>
    <source>
        <strain evidence="2 3">DSM 43582</strain>
    </source>
</reference>
<keyword evidence="3" id="KW-1185">Reference proteome</keyword>
<dbReference type="GO" id="GO:0003677">
    <property type="term" value="F:DNA binding"/>
    <property type="evidence" value="ECO:0007669"/>
    <property type="project" value="InterPro"/>
</dbReference>
<evidence type="ECO:0000313" key="2">
    <source>
        <dbReference type="EMBL" id="MBB5912682.1"/>
    </source>
</evidence>
<dbReference type="Gene3D" id="1.10.260.40">
    <property type="entry name" value="lambda repressor-like DNA-binding domains"/>
    <property type="match status" value="1"/>
</dbReference>
<sequence length="297" mass="32854">MSTAPVSAHYGSEPEADPAVLRRVLGARLRNLRRAAHITGDVAAHAIRTSRSRLSRLETGQAGFLISDVTGLLRLYGMDDVRTRAEYLDLAYRAGRSSRRPFDSDLLPRGLDSYLVLEDSASLIRCYAPGMIPGLLQTPGYAREVLAVTYPDDPAEVERHLAAYDMRWSLLDEDDPPRVWIVIEQSALRRQLGSHQVWRDQLDHLTEAVARPNICVQIMPDHAAGPAISTVPFTVFRFADADLDDVVHVHHATGAQLLDTRPDLDTYHGIWERLCVTAIKPERTGDIVTAAAAGAHL</sequence>
<evidence type="ECO:0000259" key="1">
    <source>
        <dbReference type="SMART" id="SM00530"/>
    </source>
</evidence>
<dbReference type="Proteomes" id="UP000540412">
    <property type="component" value="Unassembled WGS sequence"/>
</dbReference>
<protein>
    <submittedName>
        <fullName evidence="2">Transcriptional regulator with XRE-family HTH domain</fullName>
    </submittedName>
</protein>
<organism evidence="2 3">
    <name type="scientific">Nocardia transvalensis</name>
    <dbReference type="NCBI Taxonomy" id="37333"/>
    <lineage>
        <taxon>Bacteria</taxon>
        <taxon>Bacillati</taxon>
        <taxon>Actinomycetota</taxon>
        <taxon>Actinomycetes</taxon>
        <taxon>Mycobacteriales</taxon>
        <taxon>Nocardiaceae</taxon>
        <taxon>Nocardia</taxon>
    </lineage>
</organism>
<dbReference type="Pfam" id="PF13560">
    <property type="entry name" value="HTH_31"/>
    <property type="match status" value="1"/>
</dbReference>
<name>A0A7W9PAT3_9NOCA</name>
<proteinExistence type="predicted"/>
<gene>
    <name evidence="2" type="ORF">BJY24_001549</name>
</gene>
<dbReference type="Pfam" id="PF19054">
    <property type="entry name" value="DUF5753"/>
    <property type="match status" value="1"/>
</dbReference>
<dbReference type="InterPro" id="IPR001387">
    <property type="entry name" value="Cro/C1-type_HTH"/>
</dbReference>
<evidence type="ECO:0000313" key="3">
    <source>
        <dbReference type="Proteomes" id="UP000540412"/>
    </source>
</evidence>